<evidence type="ECO:0000313" key="2">
    <source>
        <dbReference type="Proteomes" id="UP000319712"/>
    </source>
</evidence>
<dbReference type="AlphaFoldDB" id="A0A521EQG7"/>
<keyword evidence="2" id="KW-1185">Reference proteome</keyword>
<protein>
    <submittedName>
        <fullName evidence="1">Uncharacterized protein</fullName>
    </submittedName>
</protein>
<dbReference type="EMBL" id="FXTD01000012">
    <property type="protein sequence ID" value="SMO86167.1"/>
    <property type="molecule type" value="Genomic_DNA"/>
</dbReference>
<dbReference type="Proteomes" id="UP000319712">
    <property type="component" value="Unassembled WGS sequence"/>
</dbReference>
<gene>
    <name evidence="1" type="ORF">SAMN06264867_11227</name>
</gene>
<name>A0A521EQG7_9EURY</name>
<sequence length="78" mass="8612">MGACPILIEFDVCANDRGKLVQGTISMDDAKVVERMLVFGVKRLAEGMENSLKRLVVPRSEKFPGNNVGVHDISSWVH</sequence>
<proteinExistence type="predicted"/>
<reference evidence="1 2" key="1">
    <citation type="submission" date="2017-05" db="EMBL/GenBank/DDBJ databases">
        <authorList>
            <person name="Varghese N."/>
            <person name="Submissions S."/>
        </authorList>
    </citation>
    <scope>NUCLEOTIDE SEQUENCE [LARGE SCALE GENOMIC DNA]</scope>
    <source>
        <strain evidence="1 2">DSM 19504</strain>
    </source>
</reference>
<accession>A0A521EQG7</accession>
<evidence type="ECO:0000313" key="1">
    <source>
        <dbReference type="EMBL" id="SMO86167.1"/>
    </source>
</evidence>
<organism evidence="1 2">
    <name type="scientific">Halorubrum cibi</name>
    <dbReference type="NCBI Taxonomy" id="413815"/>
    <lineage>
        <taxon>Archaea</taxon>
        <taxon>Methanobacteriati</taxon>
        <taxon>Methanobacteriota</taxon>
        <taxon>Stenosarchaea group</taxon>
        <taxon>Halobacteria</taxon>
        <taxon>Halobacteriales</taxon>
        <taxon>Haloferacaceae</taxon>
        <taxon>Halorubrum</taxon>
    </lineage>
</organism>